<dbReference type="UniPathway" id="UPA00048">
    <property type="reaction ID" value="UER00070"/>
</dbReference>
<dbReference type="Gene3D" id="3.20.20.70">
    <property type="entry name" value="Aldolase class I"/>
    <property type="match status" value="1"/>
</dbReference>
<keyword evidence="8 11" id="KW-0479">Metal-binding</keyword>
<keyword evidence="7 11" id="KW-0808">Transferase</keyword>
<feature type="binding site" evidence="11">
    <location>
        <position position="263"/>
    </location>
    <ligand>
        <name>Mn(2+)</name>
        <dbReference type="ChEBI" id="CHEBI:29035"/>
    </ligand>
</feature>
<dbReference type="Pfam" id="PF22617">
    <property type="entry name" value="HCS_D2"/>
    <property type="match status" value="1"/>
</dbReference>
<gene>
    <name evidence="14" type="primary">leuA_2</name>
    <name evidence="11" type="synonym">leuA</name>
    <name evidence="14" type="ORF">Q31b_04340</name>
</gene>
<dbReference type="InterPro" id="IPR002034">
    <property type="entry name" value="AIPM/Hcit_synth_CS"/>
</dbReference>
<comment type="cofactor">
    <cofactor evidence="11">
        <name>Mn(2+)</name>
        <dbReference type="ChEBI" id="CHEBI:29035"/>
    </cofactor>
</comment>
<dbReference type="GO" id="GO:0030145">
    <property type="term" value="F:manganese ion binding"/>
    <property type="evidence" value="ECO:0007669"/>
    <property type="project" value="UniProtKB-UniRule"/>
</dbReference>
<keyword evidence="5 11" id="KW-0432">Leucine biosynthesis</keyword>
<dbReference type="SMART" id="SM00917">
    <property type="entry name" value="LeuA_dimer"/>
    <property type="match status" value="1"/>
</dbReference>
<dbReference type="InterPro" id="IPR000891">
    <property type="entry name" value="PYR_CT"/>
</dbReference>
<comment type="caution">
    <text evidence="14">The sequence shown here is derived from an EMBL/GenBank/DDBJ whole genome shotgun (WGS) entry which is preliminary data.</text>
</comment>
<comment type="catalytic activity">
    <reaction evidence="11">
        <text>3-methyl-2-oxobutanoate + acetyl-CoA + H2O = (2S)-2-isopropylmalate + CoA + H(+)</text>
        <dbReference type="Rhea" id="RHEA:21524"/>
        <dbReference type="ChEBI" id="CHEBI:1178"/>
        <dbReference type="ChEBI" id="CHEBI:11851"/>
        <dbReference type="ChEBI" id="CHEBI:15377"/>
        <dbReference type="ChEBI" id="CHEBI:15378"/>
        <dbReference type="ChEBI" id="CHEBI:57287"/>
        <dbReference type="ChEBI" id="CHEBI:57288"/>
        <dbReference type="EC" id="2.3.3.13"/>
    </reaction>
</comment>
<evidence type="ECO:0000313" key="14">
    <source>
        <dbReference type="EMBL" id="TWU45263.1"/>
    </source>
</evidence>
<evidence type="ECO:0000256" key="5">
    <source>
        <dbReference type="ARBA" id="ARBA00022430"/>
    </source>
</evidence>
<evidence type="ECO:0000256" key="7">
    <source>
        <dbReference type="ARBA" id="ARBA00022679"/>
    </source>
</evidence>
<feature type="compositionally biased region" description="Polar residues" evidence="12">
    <location>
        <begin position="1"/>
        <end position="19"/>
    </location>
</feature>
<evidence type="ECO:0000256" key="3">
    <source>
        <dbReference type="ARBA" id="ARBA00012973"/>
    </source>
</evidence>
<dbReference type="Proteomes" id="UP000315471">
    <property type="component" value="Unassembled WGS sequence"/>
</dbReference>
<dbReference type="InterPro" id="IPR013709">
    <property type="entry name" value="2-isopropylmalate_synth_dimer"/>
</dbReference>
<feature type="region of interest" description="Regulatory domain" evidence="11">
    <location>
        <begin position="417"/>
        <end position="532"/>
    </location>
</feature>
<name>A0A5C6E6I2_9BACT</name>
<evidence type="ECO:0000256" key="6">
    <source>
        <dbReference type="ARBA" id="ARBA00022605"/>
    </source>
</evidence>
<keyword evidence="15" id="KW-1185">Reference proteome</keyword>
<dbReference type="HAMAP" id="MF_01025">
    <property type="entry name" value="LeuA_type1"/>
    <property type="match status" value="1"/>
</dbReference>
<keyword evidence="10 11" id="KW-0100">Branched-chain amino acid biosynthesis</keyword>
<evidence type="ECO:0000256" key="1">
    <source>
        <dbReference type="ARBA" id="ARBA00004689"/>
    </source>
</evidence>
<evidence type="ECO:0000259" key="13">
    <source>
        <dbReference type="PROSITE" id="PS50991"/>
    </source>
</evidence>
<evidence type="ECO:0000313" key="15">
    <source>
        <dbReference type="Proteomes" id="UP000315471"/>
    </source>
</evidence>
<comment type="pathway">
    <text evidence="1 11">Amino-acid biosynthesis; L-leucine biosynthesis; L-leucine from 3-methyl-2-oxobutanoate: step 1/4.</text>
</comment>
<keyword evidence="6 11" id="KW-0028">Amino-acid biosynthesis</keyword>
<feature type="region of interest" description="Disordered" evidence="12">
    <location>
        <begin position="1"/>
        <end position="26"/>
    </location>
</feature>
<dbReference type="GO" id="GO:0003985">
    <property type="term" value="F:acetyl-CoA C-acetyltransferase activity"/>
    <property type="evidence" value="ECO:0007669"/>
    <property type="project" value="UniProtKB-UniRule"/>
</dbReference>
<protein>
    <recommendedName>
        <fullName evidence="4 11">2-isopropylmalate synthase</fullName>
        <ecNumber evidence="3 11">2.3.3.13</ecNumber>
    </recommendedName>
    <alternativeName>
        <fullName evidence="11">Alpha-IPM synthase</fullName>
    </alternativeName>
    <alternativeName>
        <fullName evidence="11">Alpha-isopropylmalate synthase</fullName>
    </alternativeName>
</protein>
<dbReference type="PROSITE" id="PS00815">
    <property type="entry name" value="AIPM_HOMOCIT_SYNTH_1"/>
    <property type="match status" value="1"/>
</dbReference>
<comment type="subunit">
    <text evidence="11">Homodimer.</text>
</comment>
<dbReference type="FunFam" id="1.10.238.260:FF:000001">
    <property type="entry name" value="2-isopropylmalate synthase"/>
    <property type="match status" value="1"/>
</dbReference>
<dbReference type="InterPro" id="IPR005671">
    <property type="entry name" value="LeuA_bact_synth"/>
</dbReference>
<dbReference type="InterPro" id="IPR054691">
    <property type="entry name" value="LeuA/HCS_post-cat"/>
</dbReference>
<evidence type="ECO:0000256" key="2">
    <source>
        <dbReference type="ARBA" id="ARBA00009396"/>
    </source>
</evidence>
<comment type="similarity">
    <text evidence="2 11">Belongs to the alpha-IPM synthase/homocitrate synthase family. LeuA type 1 subfamily.</text>
</comment>
<feature type="binding site" evidence="11">
    <location>
        <position position="39"/>
    </location>
    <ligand>
        <name>Mn(2+)</name>
        <dbReference type="ChEBI" id="CHEBI:29035"/>
    </ligand>
</feature>
<reference evidence="14 15" key="1">
    <citation type="submission" date="2019-02" db="EMBL/GenBank/DDBJ databases">
        <title>Deep-cultivation of Planctomycetes and their phenomic and genomic characterization uncovers novel biology.</title>
        <authorList>
            <person name="Wiegand S."/>
            <person name="Jogler M."/>
            <person name="Boedeker C."/>
            <person name="Pinto D."/>
            <person name="Vollmers J."/>
            <person name="Rivas-Marin E."/>
            <person name="Kohn T."/>
            <person name="Peeters S.H."/>
            <person name="Heuer A."/>
            <person name="Rast P."/>
            <person name="Oberbeckmann S."/>
            <person name="Bunk B."/>
            <person name="Jeske O."/>
            <person name="Meyerdierks A."/>
            <person name="Storesund J.E."/>
            <person name="Kallscheuer N."/>
            <person name="Luecker S."/>
            <person name="Lage O.M."/>
            <person name="Pohl T."/>
            <person name="Merkel B.J."/>
            <person name="Hornburger P."/>
            <person name="Mueller R.-W."/>
            <person name="Bruemmer F."/>
            <person name="Labrenz M."/>
            <person name="Spormann A.M."/>
            <person name="Op Den Camp H."/>
            <person name="Overmann J."/>
            <person name="Amann R."/>
            <person name="Jetten M.S.M."/>
            <person name="Mascher T."/>
            <person name="Medema M.H."/>
            <person name="Devos D.P."/>
            <person name="Kaster A.-K."/>
            <person name="Ovreas L."/>
            <person name="Rohde M."/>
            <person name="Galperin M.Y."/>
            <person name="Jogler C."/>
        </authorList>
    </citation>
    <scope>NUCLEOTIDE SEQUENCE [LARGE SCALE GENOMIC DNA]</scope>
    <source>
        <strain evidence="14 15">Q31b</strain>
    </source>
</reference>
<organism evidence="14 15">
    <name type="scientific">Novipirellula aureliae</name>
    <dbReference type="NCBI Taxonomy" id="2527966"/>
    <lineage>
        <taxon>Bacteria</taxon>
        <taxon>Pseudomonadati</taxon>
        <taxon>Planctomycetota</taxon>
        <taxon>Planctomycetia</taxon>
        <taxon>Pirellulales</taxon>
        <taxon>Pirellulaceae</taxon>
        <taxon>Novipirellula</taxon>
    </lineage>
</organism>
<keyword evidence="9 11" id="KW-0464">Manganese</keyword>
<dbReference type="GO" id="GO:0003852">
    <property type="term" value="F:2-isopropylmalate synthase activity"/>
    <property type="evidence" value="ECO:0007669"/>
    <property type="project" value="UniProtKB-UniRule"/>
</dbReference>
<dbReference type="Gene3D" id="3.30.160.740">
    <property type="match status" value="1"/>
</dbReference>
<dbReference type="Pfam" id="PF08502">
    <property type="entry name" value="LeuA_dimer"/>
    <property type="match status" value="1"/>
</dbReference>
<evidence type="ECO:0000256" key="9">
    <source>
        <dbReference type="ARBA" id="ARBA00023211"/>
    </source>
</evidence>
<dbReference type="SUPFAM" id="SSF51569">
    <property type="entry name" value="Aldolase"/>
    <property type="match status" value="1"/>
</dbReference>
<dbReference type="PANTHER" id="PTHR10277:SF9">
    <property type="entry name" value="2-ISOPROPYLMALATE SYNTHASE 1, CHLOROPLASTIC-RELATED"/>
    <property type="match status" value="1"/>
</dbReference>
<feature type="binding site" evidence="11">
    <location>
        <position position="229"/>
    </location>
    <ligand>
        <name>Mn(2+)</name>
        <dbReference type="ChEBI" id="CHEBI:29035"/>
    </ligand>
</feature>
<sequence>MPNSATDDQTVSPDPNAPNSGPLETESRMIRIFDTTLRDGEQSPGASMNLAEKLEVAQALADLGVDIIEAGFPIASPGDFEAVKQIAQTVRGSTICGLARCSDKDIDAAWEAVKYAPSARIHVFLATSAIHREFKLRMSTDEIVERAVAGVRRAASYCDDVEFSPEDGCRTEHDFLCRVVEAAIDAGATTINVPDTVGYTTPNEIFERFSMLRQRVPNIDKAVLSTHCHNDLGMAVANSLAAVAAGAGQIECTINGIGERAGNAGLEEVVMAMKTRRDFFRCDTRIVTKRLVPTSRLVSKTTGIHVQRNKAIVGRNAFAHESGIHQDGMLKERSTYEIMSPEDVGFAKTDLVLGKHSGRAALADRAKTLGFTLTSEQLQAVFEQFKILADKKKEIYDGDIIALVQHQISDNMKQEWSLVDYEVTSGTNREPMVRLTLKNGDEEHTEQVEQGDGPIDAAFWAVEKITGISLICKDFSVRSATLGRDAIGEVNLEVEHKGRSYRGVGVSTDSVESTILAMLNAINRIIGEPKKQ</sequence>
<feature type="binding site" evidence="11">
    <location>
        <position position="227"/>
    </location>
    <ligand>
        <name>Mn(2+)</name>
        <dbReference type="ChEBI" id="CHEBI:29035"/>
    </ligand>
</feature>
<dbReference type="PROSITE" id="PS50991">
    <property type="entry name" value="PYR_CT"/>
    <property type="match status" value="1"/>
</dbReference>
<dbReference type="PANTHER" id="PTHR10277">
    <property type="entry name" value="HOMOCITRATE SYNTHASE-RELATED"/>
    <property type="match status" value="1"/>
</dbReference>
<dbReference type="FunFam" id="3.30.160.270:FF:000003">
    <property type="entry name" value="2-isopropylmalate synthase"/>
    <property type="match status" value="1"/>
</dbReference>
<accession>A0A5C6E6I2</accession>
<dbReference type="GO" id="GO:0009098">
    <property type="term" value="P:L-leucine biosynthetic process"/>
    <property type="evidence" value="ECO:0007669"/>
    <property type="project" value="UniProtKB-UniRule"/>
</dbReference>
<evidence type="ECO:0000256" key="11">
    <source>
        <dbReference type="HAMAP-Rule" id="MF_01025"/>
    </source>
</evidence>
<dbReference type="CDD" id="cd07940">
    <property type="entry name" value="DRE_TIM_IPMS"/>
    <property type="match status" value="1"/>
</dbReference>
<keyword evidence="14" id="KW-0012">Acyltransferase</keyword>
<dbReference type="InterPro" id="IPR013785">
    <property type="entry name" value="Aldolase_TIM"/>
</dbReference>
<dbReference type="EMBL" id="SJPY01000001">
    <property type="protein sequence ID" value="TWU45263.1"/>
    <property type="molecule type" value="Genomic_DNA"/>
</dbReference>
<proteinExistence type="inferred from homology"/>
<dbReference type="PROSITE" id="PS00816">
    <property type="entry name" value="AIPM_HOMOCIT_SYNTH_2"/>
    <property type="match status" value="1"/>
</dbReference>
<feature type="domain" description="Pyruvate carboxyltransferase" evidence="13">
    <location>
        <begin position="30"/>
        <end position="292"/>
    </location>
</feature>
<comment type="function">
    <text evidence="11">Catalyzes the condensation of the acetyl group of acetyl-CoA with 3-methyl-2-oxobutanoate (2-ketoisovalerate) to form 3-carboxy-3-hydroxy-4-methylpentanoate (2-isopropylmalate).</text>
</comment>
<dbReference type="OrthoDB" id="9804858at2"/>
<dbReference type="AlphaFoldDB" id="A0A5C6E6I2"/>
<dbReference type="NCBIfam" id="NF002086">
    <property type="entry name" value="PRK00915.1-3"/>
    <property type="match status" value="1"/>
</dbReference>
<dbReference type="InterPro" id="IPR050073">
    <property type="entry name" value="2-IPM_HCS-like"/>
</dbReference>
<dbReference type="FunFam" id="3.20.20.70:FF:000010">
    <property type="entry name" value="2-isopropylmalate synthase"/>
    <property type="match status" value="1"/>
</dbReference>
<evidence type="ECO:0000256" key="8">
    <source>
        <dbReference type="ARBA" id="ARBA00022723"/>
    </source>
</evidence>
<keyword evidence="11" id="KW-0963">Cytoplasm</keyword>
<dbReference type="Gene3D" id="1.10.238.260">
    <property type="match status" value="1"/>
</dbReference>
<evidence type="ECO:0000256" key="12">
    <source>
        <dbReference type="SAM" id="MobiDB-lite"/>
    </source>
</evidence>
<dbReference type="SUPFAM" id="SSF110921">
    <property type="entry name" value="2-isopropylmalate synthase LeuA, allosteric (dimerisation) domain"/>
    <property type="match status" value="1"/>
</dbReference>
<dbReference type="GO" id="GO:0005737">
    <property type="term" value="C:cytoplasm"/>
    <property type="evidence" value="ECO:0007669"/>
    <property type="project" value="UniProtKB-UniRule"/>
</dbReference>
<dbReference type="InterPro" id="IPR036230">
    <property type="entry name" value="LeuA_allosteric_dom_sf"/>
</dbReference>
<evidence type="ECO:0000256" key="4">
    <source>
        <dbReference type="ARBA" id="ARBA00018198"/>
    </source>
</evidence>
<evidence type="ECO:0000256" key="10">
    <source>
        <dbReference type="ARBA" id="ARBA00023304"/>
    </source>
</evidence>
<dbReference type="EC" id="2.3.3.13" evidence="3 11"/>
<dbReference type="NCBIfam" id="TIGR00973">
    <property type="entry name" value="leuA_bact"/>
    <property type="match status" value="1"/>
</dbReference>
<dbReference type="Pfam" id="PF00682">
    <property type="entry name" value="HMGL-like"/>
    <property type="match status" value="1"/>
</dbReference>